<reference evidence="1" key="1">
    <citation type="journal article" date="2021" name="Proc. Natl. Acad. Sci. U.S.A.">
        <title>A Catalog of Tens of Thousands of Viruses from Human Metagenomes Reveals Hidden Associations with Chronic Diseases.</title>
        <authorList>
            <person name="Tisza M.J."/>
            <person name="Buck C.B."/>
        </authorList>
    </citation>
    <scope>NUCLEOTIDE SEQUENCE</scope>
    <source>
        <strain evidence="1">CtkmZ20</strain>
    </source>
</reference>
<proteinExistence type="predicted"/>
<dbReference type="EMBL" id="BK015248">
    <property type="protein sequence ID" value="DAD97830.1"/>
    <property type="molecule type" value="Genomic_DNA"/>
</dbReference>
<name>A0A8S5NSX1_9CAUD</name>
<accession>A0A8S5NSX1</accession>
<sequence>MIKVSVICGMSYLFLMKQKSVKIKQMFNRLGHK</sequence>
<organism evidence="1">
    <name type="scientific">Myoviridae sp. ctkmZ20</name>
    <dbReference type="NCBI Taxonomy" id="2825166"/>
    <lineage>
        <taxon>Viruses</taxon>
        <taxon>Duplodnaviria</taxon>
        <taxon>Heunggongvirae</taxon>
        <taxon>Uroviricota</taxon>
        <taxon>Caudoviricetes</taxon>
    </lineage>
</organism>
<protein>
    <submittedName>
        <fullName evidence="1">Uncharacterized protein</fullName>
    </submittedName>
</protein>
<evidence type="ECO:0000313" key="1">
    <source>
        <dbReference type="EMBL" id="DAD97830.1"/>
    </source>
</evidence>